<dbReference type="EMBL" id="FUWZ01000003">
    <property type="protein sequence ID" value="SKA29907.1"/>
    <property type="molecule type" value="Genomic_DNA"/>
</dbReference>
<dbReference type="Pfam" id="PF04860">
    <property type="entry name" value="Phage_portal"/>
    <property type="match status" value="1"/>
</dbReference>
<evidence type="ECO:0000313" key="2">
    <source>
        <dbReference type="Proteomes" id="UP000190367"/>
    </source>
</evidence>
<reference evidence="2" key="1">
    <citation type="submission" date="2017-02" db="EMBL/GenBank/DDBJ databases">
        <authorList>
            <person name="Varghese N."/>
            <person name="Submissions S."/>
        </authorList>
    </citation>
    <scope>NUCLEOTIDE SEQUENCE [LARGE SCALE GENOMIC DNA]</scope>
    <source>
        <strain evidence="2">DSM 22224</strain>
    </source>
</reference>
<sequence>MLNAYVQQWIDQRGPTWLPVVPIYPKIDQKAAVEKGYVSNADVFSIISRKAQMAAGIPFYVYKIKGTEGRKHLREYKSLMSGDISTVEALMKAQLIKTKALEEVDESDPVSKLLARPNPDESQSEWLEKCYGFLDTTGNIYIWKQTLGMGANADKPRSLHTLPSQYMTIVPSGTFPVSAAGYMFFLWGEMGLRKEEIIHVKYFNPDYQPDGSHLMGMPPLRAGAKTLARSDSEEDSATAQFQHGGPAGMIYNENITPDEQSMSQVGALKKKWETETWGNKNRGKILFSAGKLGYIQTGLSPADLDLIESGAMTFRKLCRIFKMPSAIFNDNEHATMANMEQFYKAAYTDGVIPMVIKMRDALNAFLLPDFGNTGDYFIDADFSNIPVLQQDMKALTEWLEKSWEITPNERRELKKFGRSTDPLMDKVWAPTNISMLEELAMPVPEVPPDENPYG</sequence>
<dbReference type="AlphaFoldDB" id="A0A1T4SP20"/>
<name>A0A1T4SP20_9BACT</name>
<keyword evidence="2" id="KW-1185">Reference proteome</keyword>
<accession>A0A1T4SP20</accession>
<dbReference type="Proteomes" id="UP000190367">
    <property type="component" value="Unassembled WGS sequence"/>
</dbReference>
<evidence type="ECO:0000313" key="1">
    <source>
        <dbReference type="EMBL" id="SKA29907.1"/>
    </source>
</evidence>
<organism evidence="1 2">
    <name type="scientific">Chitinophaga eiseniae</name>
    <dbReference type="NCBI Taxonomy" id="634771"/>
    <lineage>
        <taxon>Bacteria</taxon>
        <taxon>Pseudomonadati</taxon>
        <taxon>Bacteroidota</taxon>
        <taxon>Chitinophagia</taxon>
        <taxon>Chitinophagales</taxon>
        <taxon>Chitinophagaceae</taxon>
        <taxon>Chitinophaga</taxon>
    </lineage>
</organism>
<dbReference type="STRING" id="634771.SAMN04488128_103189"/>
<proteinExistence type="predicted"/>
<protein>
    <submittedName>
        <fullName evidence="1">Phage portal protein, HK97 family</fullName>
    </submittedName>
</protein>
<gene>
    <name evidence="1" type="ORF">SAMN04488128_103189</name>
</gene>
<dbReference type="InterPro" id="IPR006944">
    <property type="entry name" value="Phage/GTA_portal"/>
</dbReference>